<feature type="signal peptide" evidence="1">
    <location>
        <begin position="1"/>
        <end position="18"/>
    </location>
</feature>
<reference evidence="3" key="1">
    <citation type="journal article" date="2013" name="Science">
        <title>The Amborella genome and the evolution of flowering plants.</title>
        <authorList>
            <consortium name="Amborella Genome Project"/>
        </authorList>
    </citation>
    <scope>NUCLEOTIDE SEQUENCE [LARGE SCALE GENOMIC DNA]</scope>
</reference>
<gene>
    <name evidence="2" type="ORF">AMTR_s00070p00125120</name>
</gene>
<evidence type="ECO:0000256" key="1">
    <source>
        <dbReference type="SAM" id="SignalP"/>
    </source>
</evidence>
<dbReference type="HOGENOM" id="CLU_1962562_0_0_1"/>
<dbReference type="Proteomes" id="UP000017836">
    <property type="component" value="Unassembled WGS sequence"/>
</dbReference>
<organism evidence="2 3">
    <name type="scientific">Amborella trichopoda</name>
    <dbReference type="NCBI Taxonomy" id="13333"/>
    <lineage>
        <taxon>Eukaryota</taxon>
        <taxon>Viridiplantae</taxon>
        <taxon>Streptophyta</taxon>
        <taxon>Embryophyta</taxon>
        <taxon>Tracheophyta</taxon>
        <taxon>Spermatophyta</taxon>
        <taxon>Magnoliopsida</taxon>
        <taxon>Amborellales</taxon>
        <taxon>Amborellaceae</taxon>
        <taxon>Amborella</taxon>
    </lineage>
</organism>
<name>U5DDK3_AMBTC</name>
<keyword evidence="3" id="KW-1185">Reference proteome</keyword>
<proteinExistence type="predicted"/>
<dbReference type="Gramene" id="ERN20619">
    <property type="protein sequence ID" value="ERN20619"/>
    <property type="gene ID" value="AMTR_s00070p00125120"/>
</dbReference>
<protein>
    <submittedName>
        <fullName evidence="2">Uncharacterized protein</fullName>
    </submittedName>
</protein>
<feature type="chain" id="PRO_5004659172" evidence="1">
    <location>
        <begin position="19"/>
        <end position="137"/>
    </location>
</feature>
<keyword evidence="1" id="KW-0732">Signal</keyword>
<dbReference type="AlphaFoldDB" id="U5DDK3"/>
<evidence type="ECO:0000313" key="3">
    <source>
        <dbReference type="Proteomes" id="UP000017836"/>
    </source>
</evidence>
<dbReference type="EMBL" id="KI392058">
    <property type="protein sequence ID" value="ERN20619.1"/>
    <property type="molecule type" value="Genomic_DNA"/>
</dbReference>
<evidence type="ECO:0000313" key="2">
    <source>
        <dbReference type="EMBL" id="ERN20619.1"/>
    </source>
</evidence>
<accession>U5DDK3</accession>
<sequence>MFPCIILATLIFKVPREAAPQEPLPQHQDAEIPPNMELEEEVHSSPANLGVINVENNYPAQKIIQLEAADEVVNTWIKDEPSYVLANGAITCLKRHDCHFKPTRLRAKTPQERIWNPAPTPLPTSLSFCKRAMGLGV</sequence>